<evidence type="ECO:0000313" key="3">
    <source>
        <dbReference type="EMBL" id="XBN42059.1"/>
    </source>
</evidence>
<protein>
    <recommendedName>
        <fullName evidence="2">DNA-binding phage zinc finger domain-containing protein</fullName>
    </recommendedName>
</protein>
<proteinExistence type="predicted"/>
<organism evidence="3">
    <name type="scientific">Microbacterium phage Merry</name>
    <dbReference type="NCBI Taxonomy" id="3144827"/>
    <lineage>
        <taxon>Viruses</taxon>
    </lineage>
</organism>
<feature type="region of interest" description="Disordered" evidence="1">
    <location>
        <begin position="1"/>
        <end position="32"/>
    </location>
</feature>
<evidence type="ECO:0000259" key="2">
    <source>
        <dbReference type="Pfam" id="PF24623"/>
    </source>
</evidence>
<accession>A0AAU7J7J5</accession>
<dbReference type="EMBL" id="PP763431">
    <property type="protein sequence ID" value="XBN42059.1"/>
    <property type="molecule type" value="Genomic_DNA"/>
</dbReference>
<dbReference type="InterPro" id="IPR056911">
    <property type="entry name" value="Phage_Znf_bind_put"/>
</dbReference>
<sequence length="93" mass="10120">MTDSAEREFTDLLRTPIPPRAPQSDLAPDDGILPPLSQTITYGLNVQCPSCKSAPGLRCIDPRGFVRKGLCSTRLDAAYEQGYRVGDDPEVAK</sequence>
<feature type="compositionally biased region" description="Basic and acidic residues" evidence="1">
    <location>
        <begin position="1"/>
        <end position="11"/>
    </location>
</feature>
<feature type="domain" description="DNA-binding phage zinc finger" evidence="2">
    <location>
        <begin position="24"/>
        <end position="79"/>
    </location>
</feature>
<evidence type="ECO:0000256" key="1">
    <source>
        <dbReference type="SAM" id="MobiDB-lite"/>
    </source>
</evidence>
<dbReference type="Pfam" id="PF24623">
    <property type="entry name" value="Phage_zn_bind_8"/>
    <property type="match status" value="1"/>
</dbReference>
<name>A0AAU7J7J5_9VIRU</name>
<reference evidence="3" key="1">
    <citation type="submission" date="2024-05" db="EMBL/GenBank/DDBJ databases">
        <title>Complete genome sequence of bacteriophages Merry and Sunny infecting Microbacterium sp. isolated from an alkaline commercial outdoor algal pond.</title>
        <authorList>
            <person name="Levesque A.V."/>
            <person name="Rabines A.J."/>
            <person name="Alrubaiaan E."/>
            <person name="Oliver A."/>
            <person name="Allen E.E."/>
            <person name="Hazlebeck D."/>
            <person name="Pinowska A."/>
            <person name="Traller J.C."/>
            <person name="Zeigler Allen L."/>
        </authorList>
    </citation>
    <scope>NUCLEOTIDE SEQUENCE</scope>
</reference>